<dbReference type="GO" id="GO:0006950">
    <property type="term" value="P:response to stress"/>
    <property type="evidence" value="ECO:0007669"/>
    <property type="project" value="UniProtKB-ARBA"/>
</dbReference>
<evidence type="ECO:0000256" key="3">
    <source>
        <dbReference type="ARBA" id="ARBA00066372"/>
    </source>
</evidence>
<dbReference type="Proteomes" id="UP000190460">
    <property type="component" value="Unassembled WGS sequence"/>
</dbReference>
<dbReference type="CDD" id="cd11528">
    <property type="entry name" value="NTP-PPase_MazG_Nterm"/>
    <property type="match status" value="1"/>
</dbReference>
<dbReference type="GO" id="GO:0046047">
    <property type="term" value="P:TTP catabolic process"/>
    <property type="evidence" value="ECO:0007669"/>
    <property type="project" value="TreeGrafter"/>
</dbReference>
<dbReference type="CDD" id="cd11529">
    <property type="entry name" value="NTP-PPase_MazG_Cterm"/>
    <property type="match status" value="1"/>
</dbReference>
<dbReference type="InterPro" id="IPR004518">
    <property type="entry name" value="MazG-like_dom"/>
</dbReference>
<dbReference type="PANTHER" id="PTHR30522:SF0">
    <property type="entry name" value="NUCLEOSIDE TRIPHOSPHATE PYROPHOSPHOHYDROLASE"/>
    <property type="match status" value="1"/>
</dbReference>
<dbReference type="RefSeq" id="WP_078922105.1">
    <property type="nucleotide sequence ID" value="NZ_FUYB01000005.1"/>
</dbReference>
<dbReference type="FunFam" id="1.10.287.1080:FF:000003">
    <property type="entry name" value="Nucleoside triphosphate pyrophosphohydrolase"/>
    <property type="match status" value="1"/>
</dbReference>
<dbReference type="GO" id="GO:0047693">
    <property type="term" value="F:ATP diphosphatase activity"/>
    <property type="evidence" value="ECO:0007669"/>
    <property type="project" value="UniProtKB-EC"/>
</dbReference>
<sequence length="269" mass="30291">MSIASPPSAIQTLLNLMTELRDPVRGCPWDRKQTWQSLLPYTLEETYEVVDAVDRNDPAALCDELGDLLLQVVFMAQIAKEQGLFDFEAVARGISEKLVRRHPHVFDETVYASEIEQKQAWEAIKQAERSEQAQTGLFAGIPAALPALRRAQKIQKRAAHVGFDWANWQQVVPKVHEELDEVAEAVAHQEPFARIEEEMGDVLLAASNMARMLGVDAENALRLSNRKFEQRFERVEALLADDQLSLEAASLAQMEAAWEVAKLEEKSKT</sequence>
<evidence type="ECO:0000259" key="5">
    <source>
        <dbReference type="Pfam" id="PF03819"/>
    </source>
</evidence>
<dbReference type="InterPro" id="IPR048011">
    <property type="entry name" value="NTP-PPase_MazG-like_C"/>
</dbReference>
<comment type="catalytic activity">
    <reaction evidence="1">
        <text>ATP + H2O = AMP + diphosphate + H(+)</text>
        <dbReference type="Rhea" id="RHEA:14245"/>
        <dbReference type="ChEBI" id="CHEBI:15377"/>
        <dbReference type="ChEBI" id="CHEBI:15378"/>
        <dbReference type="ChEBI" id="CHEBI:30616"/>
        <dbReference type="ChEBI" id="CHEBI:33019"/>
        <dbReference type="ChEBI" id="CHEBI:456215"/>
        <dbReference type="EC" id="3.6.1.8"/>
    </reaction>
</comment>
<evidence type="ECO:0000256" key="4">
    <source>
        <dbReference type="ARBA" id="ARBA00074799"/>
    </source>
</evidence>
<dbReference type="Pfam" id="PF03819">
    <property type="entry name" value="MazG"/>
    <property type="match status" value="2"/>
</dbReference>
<proteinExistence type="inferred from homology"/>
<dbReference type="InterPro" id="IPR011551">
    <property type="entry name" value="NTP_PyrPHydrolase_MazG"/>
</dbReference>
<dbReference type="EC" id="3.6.1.8" evidence="3"/>
<evidence type="ECO:0000313" key="7">
    <source>
        <dbReference type="Proteomes" id="UP000190460"/>
    </source>
</evidence>
<dbReference type="Gene3D" id="1.10.287.1080">
    <property type="entry name" value="MazG-like"/>
    <property type="match status" value="2"/>
</dbReference>
<dbReference type="NCBIfam" id="TIGR00444">
    <property type="entry name" value="mazG"/>
    <property type="match status" value="1"/>
</dbReference>
<dbReference type="EMBL" id="FUYB01000005">
    <property type="protein sequence ID" value="SKA76194.1"/>
    <property type="molecule type" value="Genomic_DNA"/>
</dbReference>
<organism evidence="6 7">
    <name type="scientific">Thiothrix eikelboomii</name>
    <dbReference type="NCBI Taxonomy" id="92487"/>
    <lineage>
        <taxon>Bacteria</taxon>
        <taxon>Pseudomonadati</taxon>
        <taxon>Pseudomonadota</taxon>
        <taxon>Gammaproteobacteria</taxon>
        <taxon>Thiotrichales</taxon>
        <taxon>Thiotrichaceae</taxon>
        <taxon>Thiothrix</taxon>
    </lineage>
</organism>
<gene>
    <name evidence="6" type="ORF">SAMN02745130_01644</name>
</gene>
<keyword evidence="7" id="KW-1185">Reference proteome</keyword>
<comment type="similarity">
    <text evidence="2">Belongs to the nucleoside triphosphate pyrophosphohydrolase family.</text>
</comment>
<dbReference type="InterPro" id="IPR048015">
    <property type="entry name" value="NTP-PPase_MazG-like_N"/>
</dbReference>
<dbReference type="GO" id="GO:0046081">
    <property type="term" value="P:dUTP catabolic process"/>
    <property type="evidence" value="ECO:0007669"/>
    <property type="project" value="TreeGrafter"/>
</dbReference>
<dbReference type="AlphaFoldDB" id="A0A1T4WFT9"/>
<dbReference type="FunFam" id="1.10.287.1080:FF:000001">
    <property type="entry name" value="Nucleoside triphosphate pyrophosphohydrolase"/>
    <property type="match status" value="1"/>
</dbReference>
<dbReference type="NCBIfam" id="NF007113">
    <property type="entry name" value="PRK09562.1"/>
    <property type="match status" value="1"/>
</dbReference>
<evidence type="ECO:0000313" key="6">
    <source>
        <dbReference type="EMBL" id="SKA76194.1"/>
    </source>
</evidence>
<dbReference type="GO" id="GO:0046076">
    <property type="term" value="P:dTTP catabolic process"/>
    <property type="evidence" value="ECO:0007669"/>
    <property type="project" value="TreeGrafter"/>
</dbReference>
<feature type="domain" description="NTP pyrophosphohydrolase MazG-like" evidence="5">
    <location>
        <begin position="33"/>
        <end position="106"/>
    </location>
</feature>
<evidence type="ECO:0000256" key="2">
    <source>
        <dbReference type="ARBA" id="ARBA00061115"/>
    </source>
</evidence>
<dbReference type="GO" id="GO:0006203">
    <property type="term" value="P:dGTP catabolic process"/>
    <property type="evidence" value="ECO:0007669"/>
    <property type="project" value="TreeGrafter"/>
</dbReference>
<reference evidence="6 7" key="1">
    <citation type="submission" date="2017-02" db="EMBL/GenBank/DDBJ databases">
        <authorList>
            <person name="Peterson S.W."/>
        </authorList>
    </citation>
    <scope>NUCLEOTIDE SEQUENCE [LARGE SCALE GENOMIC DNA]</scope>
    <source>
        <strain evidence="6 7">ATCC 49788</strain>
    </source>
</reference>
<dbReference type="GO" id="GO:0046061">
    <property type="term" value="P:dATP catabolic process"/>
    <property type="evidence" value="ECO:0007669"/>
    <property type="project" value="TreeGrafter"/>
</dbReference>
<protein>
    <recommendedName>
        <fullName evidence="4">Nucleoside triphosphate pyrophosphohydrolase</fullName>
        <ecNumber evidence="3">3.6.1.8</ecNumber>
    </recommendedName>
</protein>
<accession>A0A1T4WFT9</accession>
<name>A0A1T4WFT9_9GAMM</name>
<dbReference type="GO" id="GO:0046052">
    <property type="term" value="P:UTP catabolic process"/>
    <property type="evidence" value="ECO:0007669"/>
    <property type="project" value="TreeGrafter"/>
</dbReference>
<dbReference type="PANTHER" id="PTHR30522">
    <property type="entry name" value="NUCLEOSIDE TRIPHOSPHATE PYROPHOSPHOHYDROLASE"/>
    <property type="match status" value="1"/>
</dbReference>
<dbReference type="SUPFAM" id="SSF101386">
    <property type="entry name" value="all-alpha NTP pyrophosphatases"/>
    <property type="match status" value="2"/>
</dbReference>
<dbReference type="OrthoDB" id="9808939at2"/>
<evidence type="ECO:0000256" key="1">
    <source>
        <dbReference type="ARBA" id="ARBA00052141"/>
    </source>
</evidence>
<dbReference type="STRING" id="92487.SAMN02745130_01644"/>
<feature type="domain" description="NTP pyrophosphohydrolase MazG-like" evidence="5">
    <location>
        <begin position="170"/>
        <end position="233"/>
    </location>
</feature>